<reference evidence="4 5" key="1">
    <citation type="journal article" date="2020" name="ISME J.">
        <title>Uncovering the hidden diversity of litter-decomposition mechanisms in mushroom-forming fungi.</title>
        <authorList>
            <person name="Floudas D."/>
            <person name="Bentzer J."/>
            <person name="Ahren D."/>
            <person name="Johansson T."/>
            <person name="Persson P."/>
            <person name="Tunlid A."/>
        </authorList>
    </citation>
    <scope>NUCLEOTIDE SEQUENCE [LARGE SCALE GENOMIC DNA]</scope>
    <source>
        <strain evidence="4 5">CBS 175.51</strain>
    </source>
</reference>
<keyword evidence="5" id="KW-1185">Reference proteome</keyword>
<feature type="domain" description="Saccharopine dehydrogenase NADP binding" evidence="3">
    <location>
        <begin position="12"/>
        <end position="116"/>
    </location>
</feature>
<dbReference type="PANTHER" id="PTHR12286:SF5">
    <property type="entry name" value="SACCHAROPINE DEHYDROGENASE-LIKE OXIDOREDUCTASE"/>
    <property type="match status" value="1"/>
</dbReference>
<dbReference type="SUPFAM" id="SSF51735">
    <property type="entry name" value="NAD(P)-binding Rossmann-fold domains"/>
    <property type="match status" value="1"/>
</dbReference>
<dbReference type="OrthoDB" id="10268090at2759"/>
<keyword evidence="2" id="KW-1133">Transmembrane helix</keyword>
<protein>
    <recommendedName>
        <fullName evidence="3">Saccharopine dehydrogenase NADP binding domain-containing protein</fullName>
    </recommendedName>
</protein>
<dbReference type="InterPro" id="IPR005097">
    <property type="entry name" value="Sacchrp_dh_NADP-bd"/>
</dbReference>
<comment type="similarity">
    <text evidence="1">Belongs to the saccharopine dehydrogenase family.</text>
</comment>
<dbReference type="Proteomes" id="UP000541558">
    <property type="component" value="Unassembled WGS sequence"/>
</dbReference>
<dbReference type="GO" id="GO:0005739">
    <property type="term" value="C:mitochondrion"/>
    <property type="evidence" value="ECO:0007669"/>
    <property type="project" value="TreeGrafter"/>
</dbReference>
<sequence>MSSSFADATSDILVLGATGFTGRLITRYLTSHRQKSLFRLALGARSEDKLKKLVEDEKVAEKVDELVTVDVSNFESLERAVKKTRIIINTVGPFWLFGTPVVAACVRNNVHYVDLTGESTWIKRIIAEYDFAATKNHTIIVPSCGYDSVPSDIAAWLANKTLKTYAAVHRPDEPFIGIKSSISAHKVRGGISGGTFASVLATFNDTPTKVLRETSVPYSLSPVSGGAQPKPKLLYDLVVPSVRHIVGGFWMMRQTNAWLVQRTFGLYEALGQEVHLSGICPQDIRSMVDKMRYGPQFMYDEFMETPSKMSALITSIFLVSSFFLLRFFKPFRWLAAKVVPKSGDGPSDEEMEKGSITLTNVTTSDSTPPIKVQTTITGKGDPGYLLTAGKSPSLTTVYPPI</sequence>
<dbReference type="InterPro" id="IPR036291">
    <property type="entry name" value="NAD(P)-bd_dom_sf"/>
</dbReference>
<accession>A0A8H5B6X3</accession>
<evidence type="ECO:0000259" key="3">
    <source>
        <dbReference type="Pfam" id="PF03435"/>
    </source>
</evidence>
<dbReference type="GO" id="GO:0005886">
    <property type="term" value="C:plasma membrane"/>
    <property type="evidence" value="ECO:0007669"/>
    <property type="project" value="TreeGrafter"/>
</dbReference>
<dbReference type="InterPro" id="IPR051276">
    <property type="entry name" value="Saccharopine_DH-like_oxidrdct"/>
</dbReference>
<comment type="caution">
    <text evidence="4">The sequence shown here is derived from an EMBL/GenBank/DDBJ whole genome shotgun (WGS) entry which is preliminary data.</text>
</comment>
<dbReference type="EMBL" id="JAACJK010000219">
    <property type="protein sequence ID" value="KAF5317401.1"/>
    <property type="molecule type" value="Genomic_DNA"/>
</dbReference>
<gene>
    <name evidence="4" type="ORF">D9611_003935</name>
</gene>
<name>A0A8H5B6X3_9AGAR</name>
<dbReference type="AlphaFoldDB" id="A0A8H5B6X3"/>
<dbReference type="Gene3D" id="3.40.50.720">
    <property type="entry name" value="NAD(P)-binding Rossmann-like Domain"/>
    <property type="match status" value="1"/>
</dbReference>
<feature type="transmembrane region" description="Helical" evidence="2">
    <location>
        <begin position="309"/>
        <end position="328"/>
    </location>
</feature>
<proteinExistence type="inferred from homology"/>
<keyword evidence="2" id="KW-0812">Transmembrane</keyword>
<evidence type="ECO:0000313" key="5">
    <source>
        <dbReference type="Proteomes" id="UP000541558"/>
    </source>
</evidence>
<evidence type="ECO:0000256" key="2">
    <source>
        <dbReference type="SAM" id="Phobius"/>
    </source>
</evidence>
<evidence type="ECO:0000313" key="4">
    <source>
        <dbReference type="EMBL" id="KAF5317401.1"/>
    </source>
</evidence>
<organism evidence="4 5">
    <name type="scientific">Ephemerocybe angulata</name>
    <dbReference type="NCBI Taxonomy" id="980116"/>
    <lineage>
        <taxon>Eukaryota</taxon>
        <taxon>Fungi</taxon>
        <taxon>Dikarya</taxon>
        <taxon>Basidiomycota</taxon>
        <taxon>Agaricomycotina</taxon>
        <taxon>Agaricomycetes</taxon>
        <taxon>Agaricomycetidae</taxon>
        <taxon>Agaricales</taxon>
        <taxon>Agaricineae</taxon>
        <taxon>Psathyrellaceae</taxon>
        <taxon>Ephemerocybe</taxon>
    </lineage>
</organism>
<dbReference type="GO" id="GO:0009247">
    <property type="term" value="P:glycolipid biosynthetic process"/>
    <property type="evidence" value="ECO:0007669"/>
    <property type="project" value="TreeGrafter"/>
</dbReference>
<evidence type="ECO:0000256" key="1">
    <source>
        <dbReference type="ARBA" id="ARBA00038048"/>
    </source>
</evidence>
<dbReference type="GO" id="GO:0005811">
    <property type="term" value="C:lipid droplet"/>
    <property type="evidence" value="ECO:0007669"/>
    <property type="project" value="TreeGrafter"/>
</dbReference>
<dbReference type="PANTHER" id="PTHR12286">
    <property type="entry name" value="SACCHAROPINE DEHYDROGENASE-LIKE OXIDOREDUCTASE"/>
    <property type="match status" value="1"/>
</dbReference>
<dbReference type="Pfam" id="PF03435">
    <property type="entry name" value="Sacchrp_dh_NADP"/>
    <property type="match status" value="1"/>
</dbReference>
<keyword evidence="2" id="KW-0472">Membrane</keyword>